<dbReference type="OrthoDB" id="3219467at2759"/>
<gene>
    <name evidence="3" type="ORF">FBEOM_8672</name>
</gene>
<feature type="region of interest" description="Disordered" evidence="2">
    <location>
        <begin position="1"/>
        <end position="94"/>
    </location>
</feature>
<comment type="caution">
    <text evidence="3">The sequence shown here is derived from an EMBL/GenBank/DDBJ whole genome shotgun (WGS) entry which is preliminary data.</text>
</comment>
<keyword evidence="4" id="KW-1185">Reference proteome</keyword>
<evidence type="ECO:0000256" key="2">
    <source>
        <dbReference type="SAM" id="MobiDB-lite"/>
    </source>
</evidence>
<feature type="compositionally biased region" description="Basic and acidic residues" evidence="2">
    <location>
        <begin position="48"/>
        <end position="75"/>
    </location>
</feature>
<proteinExistence type="predicted"/>
<reference evidence="3" key="1">
    <citation type="journal article" date="2017" name="Mycologia">
        <title>Fusarium algeriense, sp. nov., a novel toxigenic crown rot pathogen of durum wheat from Algeria is nested in the Fusarium burgessii species complex.</title>
        <authorList>
            <person name="Laraba I."/>
            <person name="Keddad A."/>
            <person name="Boureghda H."/>
            <person name="Abdallah N."/>
            <person name="Vaughan M.M."/>
            <person name="Proctor R.H."/>
            <person name="Busman M."/>
            <person name="O'Donnell K."/>
        </authorList>
    </citation>
    <scope>NUCLEOTIDE SEQUENCE</scope>
    <source>
        <strain evidence="3">NRRL 25174</strain>
    </source>
</reference>
<organism evidence="3 4">
    <name type="scientific">Fusarium beomiforme</name>
    <dbReference type="NCBI Taxonomy" id="44412"/>
    <lineage>
        <taxon>Eukaryota</taxon>
        <taxon>Fungi</taxon>
        <taxon>Dikarya</taxon>
        <taxon>Ascomycota</taxon>
        <taxon>Pezizomycotina</taxon>
        <taxon>Sordariomycetes</taxon>
        <taxon>Hypocreomycetidae</taxon>
        <taxon>Hypocreales</taxon>
        <taxon>Nectriaceae</taxon>
        <taxon>Fusarium</taxon>
        <taxon>Fusarium burgessii species complex</taxon>
    </lineage>
</organism>
<reference evidence="3" key="2">
    <citation type="submission" date="2020-02" db="EMBL/GenBank/DDBJ databases">
        <title>Identification and distribution of gene clusters putatively required for synthesis of sphingolipid metabolism inhibitors in phylogenetically diverse species of the filamentous fungus Fusarium.</title>
        <authorList>
            <person name="Kim H.-S."/>
            <person name="Busman M."/>
            <person name="Brown D.W."/>
            <person name="Divon H."/>
            <person name="Uhlig S."/>
            <person name="Proctor R.H."/>
        </authorList>
    </citation>
    <scope>NUCLEOTIDE SEQUENCE</scope>
    <source>
        <strain evidence="3">NRRL 25174</strain>
    </source>
</reference>
<feature type="compositionally biased region" description="Acidic residues" evidence="2">
    <location>
        <begin position="81"/>
        <end position="94"/>
    </location>
</feature>
<feature type="coiled-coil region" evidence="1">
    <location>
        <begin position="1057"/>
        <end position="1202"/>
    </location>
</feature>
<evidence type="ECO:0000313" key="3">
    <source>
        <dbReference type="EMBL" id="KAF4337443.1"/>
    </source>
</evidence>
<accession>A0A9P5AEZ4</accession>
<name>A0A9P5AEZ4_9HYPO</name>
<dbReference type="Proteomes" id="UP000730481">
    <property type="component" value="Unassembled WGS sequence"/>
</dbReference>
<evidence type="ECO:0000256" key="1">
    <source>
        <dbReference type="SAM" id="Coils"/>
    </source>
</evidence>
<sequence>MDVNEVPTASLKRQRSISVPADEMGPTKTLKGLGDDLMPHVPSLKRQRSSDADTLVDERDCKVPKLTKGNDHNEEGYGSDTDVEPEFEEPPETLEIDHIKVTKLKLVSIDEHGHEIHLPPASTQPTLGLGLLTPDPTPPLNKTKQADPFNDAVLDSEENIKNEQTTPPAKSLQAEVAHDSPANFAWVGDLKLFGLIPSKLYIYHHISDELHPYKEVVKISTFQELSLGTLMPSLKGTTWDMIRLQDTILGWRATSSNLATGVQQRGMYLETDVIFQGALQPVSDFFRDFFQQDQPALHMSVYMGSKRTYDKFDMPSDLTLRGSLRHLSLNILEILEFHEIGVELTAHQSYDIIEKKQQWHFGFGFFGKLNIAVPGTAVPLQVDYYLRKRHQSWFLVVRLRDEEWTDVFGCKNLKLTEVVMQARLGTQNPGIGSLSFEVEAQLELRKTMLAVRGFYSKNDYSIEVEVGNLTFNELGDIFKEFVGIDLEIFDYNVTLNSMRLRISKAGLELHGAVTIDNHTSAAATLVLSKDGIGITGLIGDVQFEDALIKEAQFDVFIASKIDTKCARSSRLSIGGDVCFSGVELKVGLFLDKSEDGNLKWAIYGEVEGDVSTSRLVPEVKNTFLDISLSRLALVASNHDAEAKSYPGIKYPIIRGFQFCAAIDGIHELEQLLRGSVKGMVLRAMYHSTSNTFGLSIMLPAARTITFSETVYSGPLEIEVEVGSDIQLLLKAILNIKVDTQPDPLQLSLGLKANKLAASAYAQMLNDWRNPCHLGEKVVIRKCALEFGIVYTTFFSTGTPGVIGLAGELSMGSKLVGVAMKVSQNPSEQLLTAQITDLGVADLVEFASLVADTHFPKPDDFIHINDAQLYLSTGTKLGLTDYPAGASLKGDLTIFGKNGKFECTIGSKVKVFVTTEAFQVGPLKVKGATGADPIIDVELSKDTQHVLIDGAVEIWDAAAAIHLEVSLLPKPILDFSVSLQLSDLFLLKLQAKLKGDINIKDIKSWANADFEVYALIEQHLIDHITSQLEQQIQAAQDAAKHGFDDIKKEMEEKEAAFKASCQEAIDSLERTRAKWNEKKAEIEGQMDSARQEATRIRIELQEKVDRAQQSFNSFVAERSADLERVRANAAAAIRDAEHDIDEAQRDSDSAIYEAQAKLQQVRADFMRDFGSAERDIESARHDVENAQRRVDELDRDIDWINRRIDDEPWYNCPPLIAEKAGLLAAQATATAGLQVVRGVFFAAEAVVHGTGFVTAEGAIGAAEVGLDGVRELKTAALNTAKDALEEVNAAQGRLIQEAIDALHAAQTASEELHVFDLARDALSSGESLAQGMINGAQQAVDGLSKCGEFIAFDASEAALRFAQSNTSELNLARHAVEVAEGAVNMGLDMGKWAMQHAGQIFNIRKMEFSGSIRSLVSADASSDPLIINIEGTVLGEDIQVHIQWKPNFNLVEFIKELFSVVWEKIKELAKHLIL</sequence>
<protein>
    <submittedName>
        <fullName evidence="3">Uncharacterized protein</fullName>
    </submittedName>
</protein>
<keyword evidence="1" id="KW-0175">Coiled coil</keyword>
<dbReference type="EMBL" id="PVQB02000416">
    <property type="protein sequence ID" value="KAF4337443.1"/>
    <property type="molecule type" value="Genomic_DNA"/>
</dbReference>
<evidence type="ECO:0000313" key="4">
    <source>
        <dbReference type="Proteomes" id="UP000730481"/>
    </source>
</evidence>